<reference evidence="10 11" key="1">
    <citation type="journal article" date="2013" name="Curr. Biol.">
        <title>Shared signatures of parasitism and phylogenomics unite Cryptomycota and microsporidia.</title>
        <authorList>
            <person name="James T.Y."/>
            <person name="Pelin A."/>
            <person name="Bonen L."/>
            <person name="Ahrendt S."/>
            <person name="Sain D."/>
            <person name="Corradi N."/>
            <person name="Stajich J.E."/>
        </authorList>
    </citation>
    <scope>NUCLEOTIDE SEQUENCE [LARGE SCALE GENOMIC DNA]</scope>
    <source>
        <strain evidence="10 11">CSF55</strain>
    </source>
</reference>
<evidence type="ECO:0000256" key="4">
    <source>
        <dbReference type="ARBA" id="ARBA00022692"/>
    </source>
</evidence>
<proteinExistence type="inferred from homology"/>
<evidence type="ECO:0000256" key="6">
    <source>
        <dbReference type="ARBA" id="ARBA00022989"/>
    </source>
</evidence>
<evidence type="ECO:0000256" key="9">
    <source>
        <dbReference type="RuleBase" id="RU363100"/>
    </source>
</evidence>
<evidence type="ECO:0000256" key="5">
    <source>
        <dbReference type="ARBA" id="ARBA00022792"/>
    </source>
</evidence>
<name>A0A075AP98_ROZAC</name>
<evidence type="ECO:0000256" key="3">
    <source>
        <dbReference type="ARBA" id="ARBA00022448"/>
    </source>
</evidence>
<dbReference type="GO" id="GO:0006850">
    <property type="term" value="P:pyruvate import into mitochondria"/>
    <property type="evidence" value="ECO:0007669"/>
    <property type="project" value="InterPro"/>
</dbReference>
<evidence type="ECO:0000256" key="7">
    <source>
        <dbReference type="ARBA" id="ARBA00023128"/>
    </source>
</evidence>
<dbReference type="HOGENOM" id="CLU_099502_1_0_1"/>
<dbReference type="GO" id="GO:0005743">
    <property type="term" value="C:mitochondrial inner membrane"/>
    <property type="evidence" value="ECO:0007669"/>
    <property type="project" value="UniProtKB-SubCell"/>
</dbReference>
<keyword evidence="8" id="KW-0472">Membrane</keyword>
<dbReference type="Proteomes" id="UP000030755">
    <property type="component" value="Unassembled WGS sequence"/>
</dbReference>
<keyword evidence="4" id="KW-0812">Transmembrane</keyword>
<accession>A0A075AP98</accession>
<gene>
    <name evidence="10" type="ORF">O9G_000297</name>
</gene>
<evidence type="ECO:0000256" key="8">
    <source>
        <dbReference type="ARBA" id="ARBA00023136"/>
    </source>
</evidence>
<evidence type="ECO:0000313" key="10">
    <source>
        <dbReference type="EMBL" id="EPZ31818.1"/>
    </source>
</evidence>
<comment type="similarity">
    <text evidence="2 9">Belongs to the mitochondrial pyruvate carrier (MPC) (TC 2.A.105) family.</text>
</comment>
<evidence type="ECO:0000313" key="11">
    <source>
        <dbReference type="Proteomes" id="UP000030755"/>
    </source>
</evidence>
<keyword evidence="6" id="KW-1133">Transmembrane helix</keyword>
<evidence type="ECO:0000256" key="2">
    <source>
        <dbReference type="ARBA" id="ARBA00006416"/>
    </source>
</evidence>
<dbReference type="PANTHER" id="PTHR14154">
    <property type="entry name" value="UPF0041 BRAIN PROTEIN 44-RELATED"/>
    <property type="match status" value="1"/>
</dbReference>
<evidence type="ECO:0000256" key="1">
    <source>
        <dbReference type="ARBA" id="ARBA00004448"/>
    </source>
</evidence>
<organism evidence="10 11">
    <name type="scientific">Rozella allomycis (strain CSF55)</name>
    <dbReference type="NCBI Taxonomy" id="988480"/>
    <lineage>
        <taxon>Eukaryota</taxon>
        <taxon>Fungi</taxon>
        <taxon>Fungi incertae sedis</taxon>
        <taxon>Cryptomycota</taxon>
        <taxon>Cryptomycota incertae sedis</taxon>
        <taxon>Rozella</taxon>
    </lineage>
</organism>
<dbReference type="Pfam" id="PF03650">
    <property type="entry name" value="MPC"/>
    <property type="match status" value="1"/>
</dbReference>
<keyword evidence="7 9" id="KW-0496">Mitochondrion</keyword>
<dbReference type="OMA" id="PQQFAIC"/>
<keyword evidence="10" id="KW-0670">Pyruvate</keyword>
<keyword evidence="5 9" id="KW-0999">Mitochondrion inner membrane</keyword>
<comment type="function">
    <text evidence="9">Mediates the uptake of pyruvate into mitochondria.</text>
</comment>
<dbReference type="AlphaFoldDB" id="A0A075AP98"/>
<dbReference type="InterPro" id="IPR005336">
    <property type="entry name" value="MPC"/>
</dbReference>
<sequence length="134" mass="15063">MASFQKLWNHPAGPKTIHFWAPAMKWALVVAGLGDLSRPAEKLSVSQNTALLATGLIWSRYSTQIIPVNYSLLLVNLFVGLTGATQLYRIAQKKISDDSEIVIGEMGDSQANKFSKFKSFKWIKLKYKINLLFM</sequence>
<keyword evidence="11" id="KW-1185">Reference proteome</keyword>
<comment type="subcellular location">
    <subcellularLocation>
        <location evidence="1 9">Mitochondrion inner membrane</location>
        <topology evidence="1 9">Multi-pass membrane protein</topology>
    </subcellularLocation>
</comment>
<keyword evidence="3 9" id="KW-0813">Transport</keyword>
<protein>
    <recommendedName>
        <fullName evidence="9">Mitochondrial pyruvate carrier</fullName>
    </recommendedName>
</protein>
<dbReference type="OrthoDB" id="869189at2759"/>
<dbReference type="EMBL" id="KE561209">
    <property type="protein sequence ID" value="EPZ31818.1"/>
    <property type="molecule type" value="Genomic_DNA"/>
</dbReference>
<dbReference type="STRING" id="988480.A0A075AP98"/>